<evidence type="ECO:0000259" key="6">
    <source>
        <dbReference type="SMART" id="SM01049"/>
    </source>
</evidence>
<evidence type="ECO:0000256" key="5">
    <source>
        <dbReference type="ARBA" id="ARBA00023136"/>
    </source>
</evidence>
<evidence type="ECO:0000256" key="4">
    <source>
        <dbReference type="ARBA" id="ARBA00022989"/>
    </source>
</evidence>
<accession>A0AAE4MFM8</accession>
<name>A0AAE4MFM8_9EURY</name>
<evidence type="ECO:0000256" key="1">
    <source>
        <dbReference type="ARBA" id="ARBA00004651"/>
    </source>
</evidence>
<dbReference type="Proteomes" id="UP001283212">
    <property type="component" value="Unassembled WGS sequence"/>
</dbReference>
<reference evidence="7 8" key="1">
    <citation type="submission" date="2023-06" db="EMBL/GenBank/DDBJ databases">
        <title>Genome sequence of Methancorpusculaceae sp. Cs1.</title>
        <authorList>
            <person name="Protasov E."/>
            <person name="Platt K."/>
            <person name="Poehlein A."/>
            <person name="Daniel R."/>
            <person name="Brune A."/>
        </authorList>
    </citation>
    <scope>NUCLEOTIDE SEQUENCE [LARGE SCALE GENOMIC DNA]</scope>
    <source>
        <strain evidence="7 8">Cs1</strain>
    </source>
</reference>
<keyword evidence="8" id="KW-1185">Reference proteome</keyword>
<evidence type="ECO:0000256" key="2">
    <source>
        <dbReference type="ARBA" id="ARBA00022475"/>
    </source>
</evidence>
<keyword evidence="3" id="KW-0812">Transmembrane</keyword>
<dbReference type="EMBL" id="JAWDKB010000002">
    <property type="protein sequence ID" value="MDV0443190.1"/>
    <property type="molecule type" value="Genomic_DNA"/>
</dbReference>
<dbReference type="AlphaFoldDB" id="A0AAE4MFM8"/>
<comment type="subcellular location">
    <subcellularLocation>
        <location evidence="1">Cell membrane</location>
        <topology evidence="1">Multi-pass membrane protein</topology>
    </subcellularLocation>
</comment>
<keyword evidence="2" id="KW-1003">Cell membrane</keyword>
<protein>
    <recommendedName>
        <fullName evidence="6">Single Cache domain-containing protein</fullName>
    </recommendedName>
</protein>
<feature type="domain" description="Single Cache" evidence="6">
    <location>
        <begin position="302"/>
        <end position="381"/>
    </location>
</feature>
<keyword evidence="5" id="KW-0472">Membrane</keyword>
<evidence type="ECO:0000313" key="8">
    <source>
        <dbReference type="Proteomes" id="UP001283212"/>
    </source>
</evidence>
<dbReference type="Gene3D" id="3.30.450.20">
    <property type="entry name" value="PAS domain"/>
    <property type="match status" value="3"/>
</dbReference>
<sequence>MVNGKKIMNHRSSCVIAVFVLLSLSVLCAGCIDLNQQQTQIPLEETYADQLQATKNLTQEIDSKLAKLQEALIQAADTIANDMGNKTLTDQEFNKLYLTYPEVEVIMIADENKIVRDISPDNTYLSPYLNTKITDPYFNITADSPQLNYGHFQHGNRTVAAVVIPLITSGNEYKGALVTVVDSSLFYQNTIYGFQKNTGYSAWIVDEKGRILYYPERAQYTTDIMQLKSPNQTELNQVLQAILDTKSGVATYSEYNYAKLKITRQAATWDTANDYNKDSNYIPIVVVTSEINSSQQITHPEKSTNMNLEGFVNAAYLFAKENGQTAALAEFNDPNGDFTTEEYYIAAFDMNGTVLSNPYRAEIIGKNRMNFEDANGVHTLWMFTDRALQGGGYVTNVYENPVDDMQTEVKISYVLPVNDEWYITAGEFHPEITAVVPPTVRTDMIQYARSIEVLISENGREAAVASLNNRSHYREDIELNIFDKSGNVIVHDSNAEIVGTNLMGATDIYGTSIIREVMMFAEDGGGFRYTNMPLETKETTEFSLAYVKQIGDDWVLMVSVSMNETE</sequence>
<dbReference type="InterPro" id="IPR004010">
    <property type="entry name" value="Double_Cache_2"/>
</dbReference>
<keyword evidence="4" id="KW-1133">Transmembrane helix</keyword>
<evidence type="ECO:0000313" key="7">
    <source>
        <dbReference type="EMBL" id="MDV0443190.1"/>
    </source>
</evidence>
<feature type="domain" description="Single Cache" evidence="6">
    <location>
        <begin position="441"/>
        <end position="515"/>
    </location>
</feature>
<evidence type="ECO:0000256" key="3">
    <source>
        <dbReference type="ARBA" id="ARBA00022692"/>
    </source>
</evidence>
<dbReference type="InterPro" id="IPR033480">
    <property type="entry name" value="sCache_2"/>
</dbReference>
<dbReference type="GO" id="GO:0005886">
    <property type="term" value="C:plasma membrane"/>
    <property type="evidence" value="ECO:0007669"/>
    <property type="project" value="UniProtKB-SubCell"/>
</dbReference>
<proteinExistence type="predicted"/>
<dbReference type="Pfam" id="PF08269">
    <property type="entry name" value="dCache_2"/>
    <property type="match status" value="1"/>
</dbReference>
<dbReference type="SMART" id="SM01049">
    <property type="entry name" value="Cache_2"/>
    <property type="match status" value="2"/>
</dbReference>
<gene>
    <name evidence="7" type="ORF">McpCs1_05580</name>
</gene>
<comment type="caution">
    <text evidence="7">The sequence shown here is derived from an EMBL/GenBank/DDBJ whole genome shotgun (WGS) entry which is preliminary data.</text>
</comment>
<organism evidence="7 8">
    <name type="scientific">Methanorbis rubei</name>
    <dbReference type="NCBI Taxonomy" id="3028300"/>
    <lineage>
        <taxon>Archaea</taxon>
        <taxon>Methanobacteriati</taxon>
        <taxon>Methanobacteriota</taxon>
        <taxon>Stenosarchaea group</taxon>
        <taxon>Methanomicrobia</taxon>
        <taxon>Methanomicrobiales</taxon>
        <taxon>Methanocorpusculaceae</taxon>
        <taxon>Methanorbis</taxon>
    </lineage>
</organism>